<dbReference type="RefSeq" id="WP_245332232.1">
    <property type="nucleotide sequence ID" value="NZ_LT670817.1"/>
</dbReference>
<accession>A0A1M5TFT7</accession>
<name>A0A1M5TFT7_9BRAD</name>
<reference evidence="1 2" key="1">
    <citation type="submission" date="2016-11" db="EMBL/GenBank/DDBJ databases">
        <authorList>
            <person name="Jaros S."/>
            <person name="Januszkiewicz K."/>
            <person name="Wedrychowicz H."/>
        </authorList>
    </citation>
    <scope>NUCLEOTIDE SEQUENCE [LARGE SCALE GENOMIC DNA]</scope>
    <source>
        <strain evidence="1 2">GAS138</strain>
    </source>
</reference>
<proteinExistence type="predicted"/>
<sequence length="335" mass="38211">MTVKPWPLDHADDDVPAPRRLFMVLSPRSLSYARLALASLFGNAEEPFDLALITDSENDKQILLEEVGTLEVGQISKQSFAIFSEADLETRESEMFARYPNIRSFRHGHPCWRKVTDPMLLSSDGEEMIVLDPDIYFPNRFCFEDTLASGLLLMWQKPSCLLPAEVVDNAMRAGIALAHHTDIGVAQWRMPVDLAWLDWLLGKLGSPNLPRSMHVESIVWAALAMRMGGGYLDPTAWLCWNRTQFKRVARKLGANGAAILRREPWADIKCFHAGGEAKWWLAEAKDRGFLDRREVKSQKLDPRPFEALKPAVFAGIERRRLWLRRLGYYSLFAQQ</sequence>
<dbReference type="AlphaFoldDB" id="A0A1M5TFT7"/>
<dbReference type="Proteomes" id="UP000189796">
    <property type="component" value="Chromosome I"/>
</dbReference>
<evidence type="ECO:0000313" key="1">
    <source>
        <dbReference type="EMBL" id="SHH49559.1"/>
    </source>
</evidence>
<protein>
    <submittedName>
        <fullName evidence="1">Uncharacterized protein</fullName>
    </submittedName>
</protein>
<organism evidence="1 2">
    <name type="scientific">Bradyrhizobium erythrophlei</name>
    <dbReference type="NCBI Taxonomy" id="1437360"/>
    <lineage>
        <taxon>Bacteria</taxon>
        <taxon>Pseudomonadati</taxon>
        <taxon>Pseudomonadota</taxon>
        <taxon>Alphaproteobacteria</taxon>
        <taxon>Hyphomicrobiales</taxon>
        <taxon>Nitrobacteraceae</taxon>
        <taxon>Bradyrhizobium</taxon>
    </lineage>
</organism>
<dbReference type="EMBL" id="LT670817">
    <property type="protein sequence ID" value="SHH49559.1"/>
    <property type="molecule type" value="Genomic_DNA"/>
</dbReference>
<gene>
    <name evidence="1" type="ORF">SAMN05443248_5000</name>
</gene>
<evidence type="ECO:0000313" key="2">
    <source>
        <dbReference type="Proteomes" id="UP000189796"/>
    </source>
</evidence>